<dbReference type="STRING" id="6198.A0A074ZHD3"/>
<dbReference type="GeneID" id="20320315"/>
<dbReference type="AlphaFoldDB" id="A0A074ZHD3"/>
<dbReference type="OrthoDB" id="10063766at2759"/>
<gene>
    <name evidence="1" type="ORF">T265_06133</name>
</gene>
<name>A0A074ZHD3_OPIVI</name>
<proteinExistence type="predicted"/>
<dbReference type="CTD" id="20320315"/>
<reference evidence="1 2" key="1">
    <citation type="submission" date="2013-11" db="EMBL/GenBank/DDBJ databases">
        <title>Opisthorchis viverrini - life in the bile duct.</title>
        <authorList>
            <person name="Young N.D."/>
            <person name="Nagarajan N."/>
            <person name="Lin S.J."/>
            <person name="Korhonen P.K."/>
            <person name="Jex A.R."/>
            <person name="Hall R.S."/>
            <person name="Safavi-Hemami H."/>
            <person name="Kaewkong W."/>
            <person name="Bertrand D."/>
            <person name="Gao S."/>
            <person name="Seet Q."/>
            <person name="Wongkham S."/>
            <person name="Teh B.T."/>
            <person name="Wongkham C."/>
            <person name="Intapan P.M."/>
            <person name="Maleewong W."/>
            <person name="Yang X."/>
            <person name="Hu M."/>
            <person name="Wang Z."/>
            <person name="Hofmann A."/>
            <person name="Sternberg P.W."/>
            <person name="Tan P."/>
            <person name="Wang J."/>
            <person name="Gasser R.B."/>
        </authorList>
    </citation>
    <scope>NUCLEOTIDE SEQUENCE [LARGE SCALE GENOMIC DNA]</scope>
</reference>
<dbReference type="EMBL" id="KL596742">
    <property type="protein sequence ID" value="KER26628.1"/>
    <property type="molecule type" value="Genomic_DNA"/>
</dbReference>
<evidence type="ECO:0000313" key="2">
    <source>
        <dbReference type="Proteomes" id="UP000054324"/>
    </source>
</evidence>
<dbReference type="Proteomes" id="UP000054324">
    <property type="component" value="Unassembled WGS sequence"/>
</dbReference>
<accession>A0A074ZHD3</accession>
<organism evidence="1 2">
    <name type="scientific">Opisthorchis viverrini</name>
    <name type="common">Southeast Asian liver fluke</name>
    <dbReference type="NCBI Taxonomy" id="6198"/>
    <lineage>
        <taxon>Eukaryota</taxon>
        <taxon>Metazoa</taxon>
        <taxon>Spiralia</taxon>
        <taxon>Lophotrochozoa</taxon>
        <taxon>Platyhelminthes</taxon>
        <taxon>Trematoda</taxon>
        <taxon>Digenea</taxon>
        <taxon>Opisthorchiida</taxon>
        <taxon>Opisthorchiata</taxon>
        <taxon>Opisthorchiidae</taxon>
        <taxon>Opisthorchis</taxon>
    </lineage>
</organism>
<keyword evidence="2" id="KW-1185">Reference proteome</keyword>
<sequence>MHGEKGPKNIMRIDAKKDLGIWVSSYLSFTLHHEKSAQKAVAIMRMIRRTFSRITRMDFQILYGAYVGPLLECANQVVYSGRTKDVTLIERVQRAATRMVAGPKSVDYETRLAMLDLFPLEYRRPRGDVIPTYALFEQSLANRFFTVEQANTRRGNTTDRQELNQPGKLGQKRRSCVSIRESVNLGGRLLHLIVLVLRLLDERTNITKLSFTYSFKVFSNAVKYENDTPTNFSKEATSEAIADEVQSRILALASILSRAENIKITDRQGKSDPGNLSKSLDHVYQSMNPIEVEVVCKNHRTNFDNSTSALARK</sequence>
<protein>
    <submittedName>
        <fullName evidence="1">Uncharacterized protein</fullName>
    </submittedName>
</protein>
<dbReference type="RefSeq" id="XP_009169590.1">
    <property type="nucleotide sequence ID" value="XM_009171326.1"/>
</dbReference>
<evidence type="ECO:0000313" key="1">
    <source>
        <dbReference type="EMBL" id="KER26628.1"/>
    </source>
</evidence>
<dbReference type="KEGG" id="ovi:T265_06133"/>